<evidence type="ECO:0000313" key="3">
    <source>
        <dbReference type="Proteomes" id="UP001140949"/>
    </source>
</evidence>
<dbReference type="AlphaFoldDB" id="A0AAX6H049"/>
<reference evidence="2" key="1">
    <citation type="journal article" date="2023" name="GigaByte">
        <title>Genome assembly of the bearded iris, Iris pallida Lam.</title>
        <authorList>
            <person name="Bruccoleri R.E."/>
            <person name="Oakeley E.J."/>
            <person name="Faust A.M.E."/>
            <person name="Altorfer M."/>
            <person name="Dessus-Babus S."/>
            <person name="Burckhardt D."/>
            <person name="Oertli M."/>
            <person name="Naumann U."/>
            <person name="Petersen F."/>
            <person name="Wong J."/>
        </authorList>
    </citation>
    <scope>NUCLEOTIDE SEQUENCE</scope>
    <source>
        <strain evidence="2">GSM-AAB239-AS_SAM_17_03QT</strain>
    </source>
</reference>
<evidence type="ECO:0000313" key="2">
    <source>
        <dbReference type="EMBL" id="KAJ6833927.1"/>
    </source>
</evidence>
<proteinExistence type="predicted"/>
<accession>A0AAX6H049</accession>
<sequence length="95" mass="10582">MRTAVAGHRGKRCRSGSRRSTLLLATSRSGGLGNSADLVRTWWCSAWSTRRCLESREMLGSRETLAAVEEQLDGELESRRGTSFEKSARPLKKAR</sequence>
<comment type="caution">
    <text evidence="2">The sequence shown here is derived from an EMBL/GenBank/DDBJ whole genome shotgun (WGS) entry which is preliminary data.</text>
</comment>
<name>A0AAX6H049_IRIPA</name>
<protein>
    <submittedName>
        <fullName evidence="2">Uncharacterized protein</fullName>
    </submittedName>
</protein>
<dbReference type="EMBL" id="JANAVB010014796">
    <property type="protein sequence ID" value="KAJ6833927.1"/>
    <property type="molecule type" value="Genomic_DNA"/>
</dbReference>
<gene>
    <name evidence="2" type="ORF">M6B38_336895</name>
</gene>
<feature type="compositionally biased region" description="Basic and acidic residues" evidence="1">
    <location>
        <begin position="76"/>
        <end position="88"/>
    </location>
</feature>
<evidence type="ECO:0000256" key="1">
    <source>
        <dbReference type="SAM" id="MobiDB-lite"/>
    </source>
</evidence>
<dbReference type="Proteomes" id="UP001140949">
    <property type="component" value="Unassembled WGS sequence"/>
</dbReference>
<reference evidence="2" key="2">
    <citation type="submission" date="2023-04" db="EMBL/GenBank/DDBJ databases">
        <authorList>
            <person name="Bruccoleri R.E."/>
            <person name="Oakeley E.J."/>
            <person name="Faust A.-M."/>
            <person name="Dessus-Babus S."/>
            <person name="Altorfer M."/>
            <person name="Burckhardt D."/>
            <person name="Oertli M."/>
            <person name="Naumann U."/>
            <person name="Petersen F."/>
            <person name="Wong J."/>
        </authorList>
    </citation>
    <scope>NUCLEOTIDE SEQUENCE</scope>
    <source>
        <strain evidence="2">GSM-AAB239-AS_SAM_17_03QT</strain>
        <tissue evidence="2">Leaf</tissue>
    </source>
</reference>
<feature type="region of interest" description="Disordered" evidence="1">
    <location>
        <begin position="72"/>
        <end position="95"/>
    </location>
</feature>
<organism evidence="2 3">
    <name type="scientific">Iris pallida</name>
    <name type="common">Sweet iris</name>
    <dbReference type="NCBI Taxonomy" id="29817"/>
    <lineage>
        <taxon>Eukaryota</taxon>
        <taxon>Viridiplantae</taxon>
        <taxon>Streptophyta</taxon>
        <taxon>Embryophyta</taxon>
        <taxon>Tracheophyta</taxon>
        <taxon>Spermatophyta</taxon>
        <taxon>Magnoliopsida</taxon>
        <taxon>Liliopsida</taxon>
        <taxon>Asparagales</taxon>
        <taxon>Iridaceae</taxon>
        <taxon>Iridoideae</taxon>
        <taxon>Irideae</taxon>
        <taxon>Iris</taxon>
    </lineage>
</organism>
<keyword evidence="3" id="KW-1185">Reference proteome</keyword>